<feature type="region of interest" description="Disordered" evidence="1">
    <location>
        <begin position="314"/>
        <end position="349"/>
    </location>
</feature>
<evidence type="ECO:0000256" key="1">
    <source>
        <dbReference type="SAM" id="MobiDB-lite"/>
    </source>
</evidence>
<accession>A0A9K3GNS0</accession>
<feature type="chain" id="PRO_5039890697" evidence="2">
    <location>
        <begin position="23"/>
        <end position="368"/>
    </location>
</feature>
<dbReference type="Proteomes" id="UP000265618">
    <property type="component" value="Unassembled WGS sequence"/>
</dbReference>
<evidence type="ECO:0000256" key="2">
    <source>
        <dbReference type="SAM" id="SignalP"/>
    </source>
</evidence>
<proteinExistence type="predicted"/>
<name>A0A9K3GNS0_9EUKA</name>
<protein>
    <submittedName>
        <fullName evidence="3">Uncharacterized protein</fullName>
    </submittedName>
</protein>
<feature type="compositionally biased region" description="Polar residues" evidence="1">
    <location>
        <begin position="114"/>
        <end position="123"/>
    </location>
</feature>
<evidence type="ECO:0000313" key="4">
    <source>
        <dbReference type="Proteomes" id="UP000265618"/>
    </source>
</evidence>
<dbReference type="EMBL" id="BDIP01004654">
    <property type="protein sequence ID" value="GIQ89066.1"/>
    <property type="molecule type" value="Genomic_DNA"/>
</dbReference>
<evidence type="ECO:0000313" key="3">
    <source>
        <dbReference type="EMBL" id="GIQ89066.1"/>
    </source>
</evidence>
<reference evidence="3 4" key="1">
    <citation type="journal article" date="2018" name="PLoS ONE">
        <title>The draft genome of Kipferlia bialata reveals reductive genome evolution in fornicate parasites.</title>
        <authorList>
            <person name="Tanifuji G."/>
            <person name="Takabayashi S."/>
            <person name="Kume K."/>
            <person name="Takagi M."/>
            <person name="Nakayama T."/>
            <person name="Kamikawa R."/>
            <person name="Inagaki Y."/>
            <person name="Hashimoto T."/>
        </authorList>
    </citation>
    <scope>NUCLEOTIDE SEQUENCE [LARGE SCALE GENOMIC DNA]</scope>
    <source>
        <strain evidence="3">NY0173</strain>
    </source>
</reference>
<feature type="compositionally biased region" description="Basic and acidic residues" evidence="1">
    <location>
        <begin position="124"/>
        <end position="133"/>
    </location>
</feature>
<feature type="region of interest" description="Disordered" evidence="1">
    <location>
        <begin position="104"/>
        <end position="163"/>
    </location>
</feature>
<dbReference type="AlphaFoldDB" id="A0A9K3GNS0"/>
<keyword evidence="4" id="KW-1185">Reference proteome</keyword>
<keyword evidence="2" id="KW-0732">Signal</keyword>
<feature type="compositionally biased region" description="Low complexity" evidence="1">
    <location>
        <begin position="135"/>
        <end position="145"/>
    </location>
</feature>
<comment type="caution">
    <text evidence="3">The sequence shown here is derived from an EMBL/GenBank/DDBJ whole genome shotgun (WGS) entry which is preliminary data.</text>
</comment>
<feature type="signal peptide" evidence="2">
    <location>
        <begin position="1"/>
        <end position="22"/>
    </location>
</feature>
<organism evidence="3 4">
    <name type="scientific">Kipferlia bialata</name>
    <dbReference type="NCBI Taxonomy" id="797122"/>
    <lineage>
        <taxon>Eukaryota</taxon>
        <taxon>Metamonada</taxon>
        <taxon>Carpediemonas-like organisms</taxon>
        <taxon>Kipferlia</taxon>
    </lineage>
</organism>
<sequence length="368" mass="40658">VICGCWSLMVLFLPSLPSTARWTSVIGNPDLTDIVMSHTDIDTSALVVSSTFRYLMQRKNREIQRLRQEEDSKSKGSVEAISTAIMSPIQRALTFIGGSVCPHGSEGGAEGVTPQMSVPAQGNTDREGEREGEGSEPASDTSSDTSDSEDESETESEMSSEFSLDTVGSNFERAMQLFKEHLQTSLTLYHTVMGVPSSASVDDTLGTHSALQVSSMLPHTLRHRAAQARVRRGVRAGRGMLQRQNRNEVLEMLQHPTLETLDQFIPYVDRLETHCLQGLHSALLTKEDAALALLALRPKRYWLRKRLNRLTDSIHKVTHPSKTEGEGDGEGESKMPTPAQQPEEERETGCCRRRRGMGLMFQVGCVCV</sequence>
<gene>
    <name evidence="3" type="ORF">KIPB_011450</name>
</gene>
<feature type="compositionally biased region" description="Acidic residues" evidence="1">
    <location>
        <begin position="146"/>
        <end position="158"/>
    </location>
</feature>
<feature type="non-terminal residue" evidence="3">
    <location>
        <position position="1"/>
    </location>
</feature>